<dbReference type="PANTHER" id="PTHR38116">
    <property type="entry name" value="CHROMOSOME 7, WHOLE GENOME SHOTGUN SEQUENCE"/>
    <property type="match status" value="1"/>
</dbReference>
<gene>
    <name evidence="1" type="ORF">NECHADRAFT_34162</name>
</gene>
<dbReference type="RefSeq" id="XP_003046317.1">
    <property type="nucleotide sequence ID" value="XM_003046271.1"/>
</dbReference>
<name>C7Z5Y6_FUSV7</name>
<reference evidence="1 2" key="1">
    <citation type="journal article" date="2009" name="PLoS Genet.">
        <title>The genome of Nectria haematococca: contribution of supernumerary chromosomes to gene expansion.</title>
        <authorList>
            <person name="Coleman J.J."/>
            <person name="Rounsley S.D."/>
            <person name="Rodriguez-Carres M."/>
            <person name="Kuo A."/>
            <person name="Wasmann C.C."/>
            <person name="Grimwood J."/>
            <person name="Schmutz J."/>
            <person name="Taga M."/>
            <person name="White G.J."/>
            <person name="Zhou S."/>
            <person name="Schwartz D.C."/>
            <person name="Freitag M."/>
            <person name="Ma L.J."/>
            <person name="Danchin E.G."/>
            <person name="Henrissat B."/>
            <person name="Coutinho P.M."/>
            <person name="Nelson D.R."/>
            <person name="Straney D."/>
            <person name="Napoli C.A."/>
            <person name="Barker B.M."/>
            <person name="Gribskov M."/>
            <person name="Rep M."/>
            <person name="Kroken S."/>
            <person name="Molnar I."/>
            <person name="Rensing C."/>
            <person name="Kennell J.C."/>
            <person name="Zamora J."/>
            <person name="Farman M.L."/>
            <person name="Selker E.U."/>
            <person name="Salamov A."/>
            <person name="Shapiro H."/>
            <person name="Pangilinan J."/>
            <person name="Lindquist E."/>
            <person name="Lamers C."/>
            <person name="Grigoriev I.V."/>
            <person name="Geiser D.M."/>
            <person name="Covert S.F."/>
            <person name="Temporini E."/>
            <person name="Vanetten H.D."/>
        </authorList>
    </citation>
    <scope>NUCLEOTIDE SEQUENCE [LARGE SCALE GENOMIC DNA]</scope>
    <source>
        <strain evidence="2">ATCC MYA-4622 / CBS 123669 / FGSC 9596 / NRRL 45880 / 77-13-4</strain>
    </source>
</reference>
<proteinExistence type="predicted"/>
<sequence>MAYLSRAGSQQDRIADRWVRYEDDWSGISDTKERRRVQNRRNQRILSMARCHGTKGQQRIPAPENSSSLAHWRYEDSNIRAVTVAIEKLGVLNAEPEHDGMILQRFEAFAQQLYIIHSPRVTILPILSQFNFIRALLANMDTLGVSSREMGHNDLSPFNSPNYHRHRTSTQLPDGLRPTDLQCSTLHHPWIDLLPFPEMRDNLFRRGLNCFNEEELCHAVRGRIPDHDPGMLIWGESWDPKNWEVTEAFARAWGWTLTGCWSLLRSTNEWRARRGEKPLFSLPT</sequence>
<dbReference type="GeneID" id="9678422"/>
<dbReference type="HOGENOM" id="CLU_033726_0_0_1"/>
<dbReference type="Pfam" id="PF11905">
    <property type="entry name" value="DUF3425"/>
    <property type="match status" value="1"/>
</dbReference>
<dbReference type="Proteomes" id="UP000005206">
    <property type="component" value="Chromosome 2"/>
</dbReference>
<dbReference type="OrthoDB" id="2245989at2759"/>
<evidence type="ECO:0008006" key="3">
    <source>
        <dbReference type="Google" id="ProtNLM"/>
    </source>
</evidence>
<dbReference type="InterPro" id="IPR021833">
    <property type="entry name" value="DUF3425"/>
</dbReference>
<dbReference type="EMBL" id="GG698910">
    <property type="protein sequence ID" value="EEU40604.1"/>
    <property type="molecule type" value="Genomic_DNA"/>
</dbReference>
<dbReference type="InParanoid" id="C7Z5Y6"/>
<dbReference type="PANTHER" id="PTHR38116:SF1">
    <property type="entry name" value="BZIP DOMAIN-CONTAINING PROTEIN"/>
    <property type="match status" value="1"/>
</dbReference>
<dbReference type="AlphaFoldDB" id="C7Z5Y6"/>
<evidence type="ECO:0000313" key="1">
    <source>
        <dbReference type="EMBL" id="EEU40604.1"/>
    </source>
</evidence>
<dbReference type="KEGG" id="nhe:NECHADRAFT_34162"/>
<evidence type="ECO:0000313" key="2">
    <source>
        <dbReference type="Proteomes" id="UP000005206"/>
    </source>
</evidence>
<keyword evidence="2" id="KW-1185">Reference proteome</keyword>
<dbReference type="OMA" id="WVLRGCW"/>
<protein>
    <recommendedName>
        <fullName evidence="3">BZIP domain-containing protein</fullName>
    </recommendedName>
</protein>
<organism evidence="1 2">
    <name type="scientific">Fusarium vanettenii (strain ATCC MYA-4622 / CBS 123669 / FGSC 9596 / NRRL 45880 / 77-13-4)</name>
    <name type="common">Fusarium solani subsp. pisi</name>
    <dbReference type="NCBI Taxonomy" id="660122"/>
    <lineage>
        <taxon>Eukaryota</taxon>
        <taxon>Fungi</taxon>
        <taxon>Dikarya</taxon>
        <taxon>Ascomycota</taxon>
        <taxon>Pezizomycotina</taxon>
        <taxon>Sordariomycetes</taxon>
        <taxon>Hypocreomycetidae</taxon>
        <taxon>Hypocreales</taxon>
        <taxon>Nectriaceae</taxon>
        <taxon>Fusarium</taxon>
        <taxon>Fusarium solani species complex</taxon>
        <taxon>Fusarium vanettenii</taxon>
    </lineage>
</organism>
<dbReference type="eggNOG" id="ENOG502RVXA">
    <property type="taxonomic scope" value="Eukaryota"/>
</dbReference>
<dbReference type="VEuPathDB" id="FungiDB:NECHADRAFT_34162"/>
<accession>C7Z5Y6</accession>